<organism evidence="1 2">
    <name type="scientific">Chlamydomonas reinhardtii</name>
    <name type="common">Chlamydomonas smithii</name>
    <dbReference type="NCBI Taxonomy" id="3055"/>
    <lineage>
        <taxon>Eukaryota</taxon>
        <taxon>Viridiplantae</taxon>
        <taxon>Chlorophyta</taxon>
        <taxon>core chlorophytes</taxon>
        <taxon>Chlorophyceae</taxon>
        <taxon>CS clade</taxon>
        <taxon>Chlamydomonadales</taxon>
        <taxon>Chlamydomonadaceae</taxon>
        <taxon>Chlamydomonas</taxon>
    </lineage>
</organism>
<keyword evidence="2" id="KW-1185">Reference proteome</keyword>
<protein>
    <submittedName>
        <fullName evidence="1">Uncharacterized protein</fullName>
    </submittedName>
</protein>
<dbReference type="RefSeq" id="XP_042925760.1">
    <property type="nucleotide sequence ID" value="XM_043060631.1"/>
</dbReference>
<dbReference type="InParanoid" id="A0A2K3DW51"/>
<evidence type="ECO:0000313" key="1">
    <source>
        <dbReference type="EMBL" id="PNW84760.1"/>
    </source>
</evidence>
<dbReference type="EMBL" id="CM008964">
    <property type="protein sequence ID" value="PNW84760.1"/>
    <property type="molecule type" value="Genomic_DNA"/>
</dbReference>
<accession>A0A2K3DW51</accession>
<gene>
    <name evidence="1" type="ORF">CHLRE_03g157550v5</name>
</gene>
<dbReference type="AlphaFoldDB" id="A0A2K3DW51"/>
<dbReference type="OrthoDB" id="548277at2759"/>
<dbReference type="Proteomes" id="UP000006906">
    <property type="component" value="Chromosome 3"/>
</dbReference>
<dbReference type="Gramene" id="PNW84760">
    <property type="protein sequence ID" value="PNW84760"/>
    <property type="gene ID" value="CHLRE_03g157550v5"/>
</dbReference>
<reference evidence="1 2" key="1">
    <citation type="journal article" date="2007" name="Science">
        <title>The Chlamydomonas genome reveals the evolution of key animal and plant functions.</title>
        <authorList>
            <person name="Merchant S.S."/>
            <person name="Prochnik S.E."/>
            <person name="Vallon O."/>
            <person name="Harris E.H."/>
            <person name="Karpowicz S.J."/>
            <person name="Witman G.B."/>
            <person name="Terry A."/>
            <person name="Salamov A."/>
            <person name="Fritz-Laylin L.K."/>
            <person name="Marechal-Drouard L."/>
            <person name="Marshall W.F."/>
            <person name="Qu L.H."/>
            <person name="Nelson D.R."/>
            <person name="Sanderfoot A.A."/>
            <person name="Spalding M.H."/>
            <person name="Kapitonov V.V."/>
            <person name="Ren Q."/>
            <person name="Ferris P."/>
            <person name="Lindquist E."/>
            <person name="Shapiro H."/>
            <person name="Lucas S.M."/>
            <person name="Grimwood J."/>
            <person name="Schmutz J."/>
            <person name="Cardol P."/>
            <person name="Cerutti H."/>
            <person name="Chanfreau G."/>
            <person name="Chen C.L."/>
            <person name="Cognat V."/>
            <person name="Croft M.T."/>
            <person name="Dent R."/>
            <person name="Dutcher S."/>
            <person name="Fernandez E."/>
            <person name="Fukuzawa H."/>
            <person name="Gonzalez-Ballester D."/>
            <person name="Gonzalez-Halphen D."/>
            <person name="Hallmann A."/>
            <person name="Hanikenne M."/>
            <person name="Hippler M."/>
            <person name="Inwood W."/>
            <person name="Jabbari K."/>
            <person name="Kalanon M."/>
            <person name="Kuras R."/>
            <person name="Lefebvre P.A."/>
            <person name="Lemaire S.D."/>
            <person name="Lobanov A.V."/>
            <person name="Lohr M."/>
            <person name="Manuell A."/>
            <person name="Meier I."/>
            <person name="Mets L."/>
            <person name="Mittag M."/>
            <person name="Mittelmeier T."/>
            <person name="Moroney J.V."/>
            <person name="Moseley J."/>
            <person name="Napoli C."/>
            <person name="Nedelcu A.M."/>
            <person name="Niyogi K."/>
            <person name="Novoselov S.V."/>
            <person name="Paulsen I.T."/>
            <person name="Pazour G."/>
            <person name="Purton S."/>
            <person name="Ral J.P."/>
            <person name="Riano-Pachon D.M."/>
            <person name="Riekhof W."/>
            <person name="Rymarquis L."/>
            <person name="Schroda M."/>
            <person name="Stern D."/>
            <person name="Umen J."/>
            <person name="Willows R."/>
            <person name="Wilson N."/>
            <person name="Zimmer S.L."/>
            <person name="Allmer J."/>
            <person name="Balk J."/>
            <person name="Bisova K."/>
            <person name="Chen C.J."/>
            <person name="Elias M."/>
            <person name="Gendler K."/>
            <person name="Hauser C."/>
            <person name="Lamb M.R."/>
            <person name="Ledford H."/>
            <person name="Long J.C."/>
            <person name="Minagawa J."/>
            <person name="Page M.D."/>
            <person name="Pan J."/>
            <person name="Pootakham W."/>
            <person name="Roje S."/>
            <person name="Rose A."/>
            <person name="Stahlberg E."/>
            <person name="Terauchi A.M."/>
            <person name="Yang P."/>
            <person name="Ball S."/>
            <person name="Bowler C."/>
            <person name="Dieckmann C.L."/>
            <person name="Gladyshev V.N."/>
            <person name="Green P."/>
            <person name="Jorgensen R."/>
            <person name="Mayfield S."/>
            <person name="Mueller-Roeber B."/>
            <person name="Rajamani S."/>
            <person name="Sayre R.T."/>
            <person name="Brokstein P."/>
            <person name="Dubchak I."/>
            <person name="Goodstein D."/>
            <person name="Hornick L."/>
            <person name="Huang Y.W."/>
            <person name="Jhaveri J."/>
            <person name="Luo Y."/>
            <person name="Martinez D."/>
            <person name="Ngau W.C."/>
            <person name="Otillar B."/>
            <person name="Poliakov A."/>
            <person name="Porter A."/>
            <person name="Szajkowski L."/>
            <person name="Werner G."/>
            <person name="Zhou K."/>
            <person name="Grigoriev I.V."/>
            <person name="Rokhsar D.S."/>
            <person name="Grossman A.R."/>
        </authorList>
    </citation>
    <scope>NUCLEOTIDE SEQUENCE [LARGE SCALE GENOMIC DNA]</scope>
    <source>
        <strain evidence="2">CC-503</strain>
    </source>
</reference>
<evidence type="ECO:0000313" key="2">
    <source>
        <dbReference type="Proteomes" id="UP000006906"/>
    </source>
</evidence>
<sequence>MITYRRRDMEVWLLIAQSLGWRLGAAEVPLLTLTVKQATLLELAPAYDALRVRHMAFLRDAYGGAAPLAEAFTSLR</sequence>
<name>A0A2K3DW51_CHLRE</name>
<proteinExistence type="predicted"/>
<dbReference type="KEGG" id="cre:CHLRE_03g157550v5"/>
<dbReference type="GeneID" id="66052754"/>